<keyword evidence="4" id="KW-1185">Reference proteome</keyword>
<evidence type="ECO:0000313" key="4">
    <source>
        <dbReference type="Proteomes" id="UP001239909"/>
    </source>
</evidence>
<dbReference type="EMBL" id="BSYI01000002">
    <property type="protein sequence ID" value="GMG81068.1"/>
    <property type="molecule type" value="Genomic_DNA"/>
</dbReference>
<organism evidence="3 4">
    <name type="scientific">Paralimibaculum aggregatum</name>
    <dbReference type="NCBI Taxonomy" id="3036245"/>
    <lineage>
        <taxon>Bacteria</taxon>
        <taxon>Pseudomonadati</taxon>
        <taxon>Pseudomonadota</taxon>
        <taxon>Alphaproteobacteria</taxon>
        <taxon>Rhodobacterales</taxon>
        <taxon>Paracoccaceae</taxon>
        <taxon>Paralimibaculum</taxon>
    </lineage>
</organism>
<dbReference type="Gene3D" id="3.40.50.720">
    <property type="entry name" value="NAD(P)-binding Rossmann-like Domain"/>
    <property type="match status" value="1"/>
</dbReference>
<keyword evidence="1" id="KW-0560">Oxidoreductase</keyword>
<comment type="similarity">
    <text evidence="2">Belongs to the short-chain dehydrogenases/reductases (SDR) family.</text>
</comment>
<dbReference type="PANTHER" id="PTHR43658">
    <property type="entry name" value="SHORT-CHAIN DEHYDROGENASE/REDUCTASE"/>
    <property type="match status" value="1"/>
</dbReference>
<proteinExistence type="inferred from homology"/>
<dbReference type="Pfam" id="PF00106">
    <property type="entry name" value="adh_short"/>
    <property type="match status" value="1"/>
</dbReference>
<dbReference type="PANTHER" id="PTHR43658:SF8">
    <property type="entry name" value="17-BETA-HYDROXYSTEROID DEHYDROGENASE 14-RELATED"/>
    <property type="match status" value="1"/>
</dbReference>
<dbReference type="RefSeq" id="WP_285669693.1">
    <property type="nucleotide sequence ID" value="NZ_BSYI01000002.1"/>
</dbReference>
<dbReference type="PRINTS" id="PR00081">
    <property type="entry name" value="GDHRDH"/>
</dbReference>
<dbReference type="PRINTS" id="PR00080">
    <property type="entry name" value="SDRFAMILY"/>
</dbReference>
<dbReference type="InterPro" id="IPR020904">
    <property type="entry name" value="Sc_DH/Rdtase_CS"/>
</dbReference>
<dbReference type="PROSITE" id="PS00061">
    <property type="entry name" value="ADH_SHORT"/>
    <property type="match status" value="1"/>
</dbReference>
<dbReference type="InterPro" id="IPR036291">
    <property type="entry name" value="NAD(P)-bd_dom_sf"/>
</dbReference>
<accession>A0ABQ6LJV9</accession>
<evidence type="ECO:0000256" key="1">
    <source>
        <dbReference type="ARBA" id="ARBA00023002"/>
    </source>
</evidence>
<dbReference type="SUPFAM" id="SSF51735">
    <property type="entry name" value="NAD(P)-binding Rossmann-fold domains"/>
    <property type="match status" value="1"/>
</dbReference>
<protein>
    <submittedName>
        <fullName evidence="3">SDR family oxidoreductase</fullName>
    </submittedName>
</protein>
<evidence type="ECO:0000313" key="3">
    <source>
        <dbReference type="EMBL" id="GMG81068.1"/>
    </source>
</evidence>
<dbReference type="Proteomes" id="UP001239909">
    <property type="component" value="Unassembled WGS sequence"/>
</dbReference>
<gene>
    <name evidence="3" type="ORF">LNKW23_02800</name>
</gene>
<name>A0ABQ6LJV9_9RHOB</name>
<dbReference type="InterPro" id="IPR002347">
    <property type="entry name" value="SDR_fam"/>
</dbReference>
<reference evidence="3 4" key="1">
    <citation type="submission" date="2023-04" db="EMBL/GenBank/DDBJ databases">
        <title>Marinoamorphus aggregata gen. nov., sp. Nov., isolate from tissue of brittle star Ophioplocus japonicus.</title>
        <authorList>
            <person name="Kawano K."/>
            <person name="Sawayama S."/>
            <person name="Nakagawa S."/>
        </authorList>
    </citation>
    <scope>NUCLEOTIDE SEQUENCE [LARGE SCALE GENOMIC DNA]</scope>
    <source>
        <strain evidence="3 4">NKW23</strain>
    </source>
</reference>
<comment type="caution">
    <text evidence="3">The sequence shown here is derived from an EMBL/GenBank/DDBJ whole genome shotgun (WGS) entry which is preliminary data.</text>
</comment>
<sequence>MKIGAETPAVVTGGASGLGEACARLLAGRGAPVTLLDRDAARGQAVAAEIGARFAETDVTRDDSVAAALEAASAAHGPARIAINCAGIAPAAKVAGSKGAHPMDLFEAVVAVNLFGTMRVMAMAAQAMRGLEPLGADGERGVIVNTASVAAYEGQIGQAAYAASKGGVAALTLPAARDLTRDGIRVCAIAPGTFATPMLKALPEEVQASLAQQVPYPSRLGDPAEFARLAGFIVETAYMNGEVIRIDGAIRMGMR</sequence>
<evidence type="ECO:0000256" key="2">
    <source>
        <dbReference type="RuleBase" id="RU000363"/>
    </source>
</evidence>